<name>A0A1M6EIH5_9FLAO</name>
<feature type="transmembrane region" description="Helical" evidence="6">
    <location>
        <begin position="48"/>
        <end position="68"/>
    </location>
</feature>
<dbReference type="GO" id="GO:0005886">
    <property type="term" value="C:plasma membrane"/>
    <property type="evidence" value="ECO:0007669"/>
    <property type="project" value="UniProtKB-SubCell"/>
</dbReference>
<dbReference type="InterPro" id="IPR051449">
    <property type="entry name" value="ABC-2_transporter_component"/>
</dbReference>
<dbReference type="RefSeq" id="WP_073179454.1">
    <property type="nucleotide sequence ID" value="NZ_FQYI01000005.1"/>
</dbReference>
<feature type="transmembrane region" description="Helical" evidence="6">
    <location>
        <begin position="137"/>
        <end position="158"/>
    </location>
</feature>
<feature type="transmembrane region" description="Helical" evidence="6">
    <location>
        <begin position="12"/>
        <end position="36"/>
    </location>
</feature>
<organism evidence="8 9">
    <name type="scientific">Cruoricaptor ignavus</name>
    <dbReference type="NCBI Taxonomy" id="1118202"/>
    <lineage>
        <taxon>Bacteria</taxon>
        <taxon>Pseudomonadati</taxon>
        <taxon>Bacteroidota</taxon>
        <taxon>Flavobacteriia</taxon>
        <taxon>Flavobacteriales</taxon>
        <taxon>Weeksellaceae</taxon>
        <taxon>Cruoricaptor</taxon>
    </lineage>
</organism>
<reference evidence="8 9" key="1">
    <citation type="submission" date="2016-11" db="EMBL/GenBank/DDBJ databases">
        <authorList>
            <person name="Jaros S."/>
            <person name="Januszkiewicz K."/>
            <person name="Wedrychowicz H."/>
        </authorList>
    </citation>
    <scope>NUCLEOTIDE SEQUENCE [LARGE SCALE GENOMIC DNA]</scope>
    <source>
        <strain evidence="8 9">DSM 25479</strain>
    </source>
</reference>
<protein>
    <submittedName>
        <fullName evidence="8">Protein involved in gliding motility GldF</fullName>
    </submittedName>
</protein>
<keyword evidence="5 6" id="KW-0472">Membrane</keyword>
<evidence type="ECO:0000256" key="1">
    <source>
        <dbReference type="ARBA" id="ARBA00004651"/>
    </source>
</evidence>
<feature type="transmembrane region" description="Helical" evidence="6">
    <location>
        <begin position="165"/>
        <end position="182"/>
    </location>
</feature>
<dbReference type="STRING" id="1118202.SAMN05443429_105117"/>
<dbReference type="OrthoDB" id="9794512at2"/>
<keyword evidence="3 6" id="KW-0812">Transmembrane</keyword>
<dbReference type="Proteomes" id="UP000184335">
    <property type="component" value="Unassembled WGS sequence"/>
</dbReference>
<dbReference type="InterPro" id="IPR013525">
    <property type="entry name" value="ABC2_TM"/>
</dbReference>
<dbReference type="EMBL" id="FQYI01000005">
    <property type="protein sequence ID" value="SHI85272.1"/>
    <property type="molecule type" value="Genomic_DNA"/>
</dbReference>
<gene>
    <name evidence="8" type="ORF">SAMN05443429_105117</name>
</gene>
<keyword evidence="9" id="KW-1185">Reference proteome</keyword>
<evidence type="ECO:0000256" key="6">
    <source>
        <dbReference type="SAM" id="Phobius"/>
    </source>
</evidence>
<proteinExistence type="predicted"/>
<evidence type="ECO:0000313" key="8">
    <source>
        <dbReference type="EMBL" id="SHI85272.1"/>
    </source>
</evidence>
<keyword evidence="2" id="KW-1003">Cell membrane</keyword>
<dbReference type="AlphaFoldDB" id="A0A1M6EIH5"/>
<comment type="subcellular location">
    <subcellularLocation>
        <location evidence="1">Cell membrane</location>
        <topology evidence="1">Multi-pass membrane protein</topology>
    </subcellularLocation>
</comment>
<feature type="domain" description="ABC-2 type transporter transmembrane" evidence="7">
    <location>
        <begin position="50"/>
        <end position="181"/>
    </location>
</feature>
<sequence length="242" mass="27083">MKPILKKELWSYLGSYTAWTAFAAFSLVSAAFLFFFSNDFNLLDIGAASLQSYFVLAPWILMFVIPALTMRSIAEEQQTGTLQFLFTLPVKLSDIVLGKFLAVWLIGLLCLLPSLMHLCTIHFLGIPNGNWDFGATFGSYLGLTLLTGAFSALGILCSALSSSQVLAYLLGLLLCFTMYFGIEQLANFSLLGSADFFLRNLGFYYHFQGFTRGLIDSRDLFYFVLMILLNLLLAGWILKRKK</sequence>
<dbReference type="GO" id="GO:0140359">
    <property type="term" value="F:ABC-type transporter activity"/>
    <property type="evidence" value="ECO:0007669"/>
    <property type="project" value="InterPro"/>
</dbReference>
<evidence type="ECO:0000256" key="5">
    <source>
        <dbReference type="ARBA" id="ARBA00023136"/>
    </source>
</evidence>
<feature type="transmembrane region" description="Helical" evidence="6">
    <location>
        <begin position="220"/>
        <end position="238"/>
    </location>
</feature>
<feature type="transmembrane region" description="Helical" evidence="6">
    <location>
        <begin position="101"/>
        <end position="125"/>
    </location>
</feature>
<evidence type="ECO:0000256" key="2">
    <source>
        <dbReference type="ARBA" id="ARBA00022475"/>
    </source>
</evidence>
<evidence type="ECO:0000256" key="4">
    <source>
        <dbReference type="ARBA" id="ARBA00022989"/>
    </source>
</evidence>
<dbReference type="PANTHER" id="PTHR30294:SF29">
    <property type="entry name" value="MULTIDRUG ABC TRANSPORTER PERMEASE YBHS-RELATED"/>
    <property type="match status" value="1"/>
</dbReference>
<accession>A0A1M6EIH5</accession>
<evidence type="ECO:0000313" key="9">
    <source>
        <dbReference type="Proteomes" id="UP000184335"/>
    </source>
</evidence>
<evidence type="ECO:0000259" key="7">
    <source>
        <dbReference type="Pfam" id="PF12698"/>
    </source>
</evidence>
<keyword evidence="4 6" id="KW-1133">Transmembrane helix</keyword>
<dbReference type="PANTHER" id="PTHR30294">
    <property type="entry name" value="MEMBRANE COMPONENT OF ABC TRANSPORTER YHHJ-RELATED"/>
    <property type="match status" value="1"/>
</dbReference>
<evidence type="ECO:0000256" key="3">
    <source>
        <dbReference type="ARBA" id="ARBA00022692"/>
    </source>
</evidence>
<dbReference type="Pfam" id="PF12698">
    <property type="entry name" value="ABC2_membrane_3"/>
    <property type="match status" value="1"/>
</dbReference>